<protein>
    <submittedName>
        <fullName evidence="3">Cystathionine beta-lyase</fullName>
        <ecNumber evidence="3">4.4.1.8</ecNumber>
    </submittedName>
</protein>
<dbReference type="InterPro" id="IPR000277">
    <property type="entry name" value="Cys/Met-Metab_PyrdxlP-dep_enz"/>
</dbReference>
<dbReference type="GO" id="GO:0019346">
    <property type="term" value="P:transsulfuration"/>
    <property type="evidence" value="ECO:0007669"/>
    <property type="project" value="InterPro"/>
</dbReference>
<dbReference type="PANTHER" id="PTHR11808:SF15">
    <property type="entry name" value="CYSTATHIONINE GAMMA-LYASE"/>
    <property type="match status" value="1"/>
</dbReference>
<proteinExistence type="predicted"/>
<accession>A0A645IPM5</accession>
<dbReference type="PANTHER" id="PTHR11808">
    <property type="entry name" value="TRANS-SULFURATION ENZYME FAMILY MEMBER"/>
    <property type="match status" value="1"/>
</dbReference>
<comment type="caution">
    <text evidence="3">The sequence shown here is derived from an EMBL/GenBank/DDBJ whole genome shotgun (WGS) entry which is preliminary data.</text>
</comment>
<dbReference type="AlphaFoldDB" id="A0A645IPM5"/>
<keyword evidence="2" id="KW-0663">Pyridoxal phosphate</keyword>
<evidence type="ECO:0000313" key="3">
    <source>
        <dbReference type="EMBL" id="MPN52832.1"/>
    </source>
</evidence>
<organism evidence="3">
    <name type="scientific">bioreactor metagenome</name>
    <dbReference type="NCBI Taxonomy" id="1076179"/>
    <lineage>
        <taxon>unclassified sequences</taxon>
        <taxon>metagenomes</taxon>
        <taxon>ecological metagenomes</taxon>
    </lineage>
</organism>
<dbReference type="Gene3D" id="3.90.1150.10">
    <property type="entry name" value="Aspartate Aminotransferase, domain 1"/>
    <property type="match status" value="1"/>
</dbReference>
<gene>
    <name evidence="3" type="primary">metC_9</name>
    <name evidence="3" type="ORF">SDC9_200495</name>
</gene>
<sequence>MQRHSDNGLEIAKYLENHPAVDQVFYPGLKSHPQHDLALRQMRESGGMVSFTFKSGKKEDAISFLEKLKVFTLAESLGGVESLANHPALMTHASIPAEKRAELGITDDLVRLSVGIEDKDDLIADLEKAFKS</sequence>
<dbReference type="EC" id="4.4.1.8" evidence="3"/>
<keyword evidence="3" id="KW-0456">Lyase</keyword>
<dbReference type="GO" id="GO:0005737">
    <property type="term" value="C:cytoplasm"/>
    <property type="evidence" value="ECO:0007669"/>
    <property type="project" value="TreeGrafter"/>
</dbReference>
<dbReference type="EMBL" id="VSSQ01119318">
    <property type="protein sequence ID" value="MPN52832.1"/>
    <property type="molecule type" value="Genomic_DNA"/>
</dbReference>
<comment type="cofactor">
    <cofactor evidence="1">
        <name>pyridoxal 5'-phosphate</name>
        <dbReference type="ChEBI" id="CHEBI:597326"/>
    </cofactor>
</comment>
<evidence type="ECO:0000256" key="2">
    <source>
        <dbReference type="ARBA" id="ARBA00022898"/>
    </source>
</evidence>
<evidence type="ECO:0000256" key="1">
    <source>
        <dbReference type="ARBA" id="ARBA00001933"/>
    </source>
</evidence>
<dbReference type="SUPFAM" id="SSF53383">
    <property type="entry name" value="PLP-dependent transferases"/>
    <property type="match status" value="1"/>
</dbReference>
<reference evidence="3" key="1">
    <citation type="submission" date="2019-08" db="EMBL/GenBank/DDBJ databases">
        <authorList>
            <person name="Kucharzyk K."/>
            <person name="Murdoch R.W."/>
            <person name="Higgins S."/>
            <person name="Loffler F."/>
        </authorList>
    </citation>
    <scope>NUCLEOTIDE SEQUENCE</scope>
</reference>
<dbReference type="Pfam" id="PF01053">
    <property type="entry name" value="Cys_Met_Meta_PP"/>
    <property type="match status" value="1"/>
</dbReference>
<dbReference type="GO" id="GO:0004123">
    <property type="term" value="F:cystathionine gamma-lyase activity"/>
    <property type="evidence" value="ECO:0007669"/>
    <property type="project" value="TreeGrafter"/>
</dbReference>
<dbReference type="GO" id="GO:0019343">
    <property type="term" value="P:cysteine biosynthetic process via cystathionine"/>
    <property type="evidence" value="ECO:0007669"/>
    <property type="project" value="TreeGrafter"/>
</dbReference>
<dbReference type="InterPro" id="IPR015424">
    <property type="entry name" value="PyrdxlP-dep_Trfase"/>
</dbReference>
<dbReference type="InterPro" id="IPR015422">
    <property type="entry name" value="PyrdxlP-dep_Trfase_small"/>
</dbReference>
<name>A0A645IPM5_9ZZZZ</name>
<dbReference type="GO" id="GO:0030170">
    <property type="term" value="F:pyridoxal phosphate binding"/>
    <property type="evidence" value="ECO:0007669"/>
    <property type="project" value="InterPro"/>
</dbReference>
<dbReference type="FunFam" id="3.90.1150.10:FF:000008">
    <property type="entry name" value="Cystathionine gamma-synthase"/>
    <property type="match status" value="1"/>
</dbReference>